<dbReference type="Pfam" id="PF14192">
    <property type="entry name" value="DUF4314"/>
    <property type="match status" value="1"/>
</dbReference>
<accession>A0A098AWP9</accession>
<evidence type="ECO:0000259" key="1">
    <source>
        <dbReference type="Pfam" id="PF14192"/>
    </source>
</evidence>
<gene>
    <name evidence="2" type="ORF">DPCES_0154</name>
</gene>
<feature type="domain" description="DUF4314" evidence="1">
    <location>
        <begin position="6"/>
        <end position="72"/>
    </location>
</feature>
<evidence type="ECO:0000313" key="2">
    <source>
        <dbReference type="EMBL" id="CDX00041.1"/>
    </source>
</evidence>
<sequence>MRDYQGLLKFVKEQYPPGTRIRLIKMQDPYAPVPPGTEGEVDFIDDAAQIHMTWSNGRSLALIPGVDHFTVIPQPLQTLKLYMPLAVMQYERDEWGSLEEYPSELDQGTVLSYHDQILAAILKERTPEETECGLMKYYHGDDSVSQKVKSLFFTVEQVGNKLMGVAECRVQGDLNDAELEQLKDYASGQASDGFGEGFEQHPIKIGSDELYVSLWTASRDWSITTKDELEAASQQMGGMQLG</sequence>
<dbReference type="RefSeq" id="WP_208925125.1">
    <property type="nucleotide sequence ID" value="NZ_LK996017.1"/>
</dbReference>
<reference evidence="2" key="1">
    <citation type="submission" date="2014-07" db="EMBL/GenBank/DDBJ databases">
        <authorList>
            <person name="Hornung V.Bastian."/>
        </authorList>
    </citation>
    <scope>NUCLEOTIDE SEQUENCE</scope>
    <source>
        <strain evidence="2">PCE-S</strain>
    </source>
</reference>
<dbReference type="PATRIC" id="fig|49338.4.peg.163"/>
<organism evidence="2">
    <name type="scientific">Desulfitobacterium hafniense</name>
    <name type="common">Desulfitobacterium frappieri</name>
    <dbReference type="NCBI Taxonomy" id="49338"/>
    <lineage>
        <taxon>Bacteria</taxon>
        <taxon>Bacillati</taxon>
        <taxon>Bacillota</taxon>
        <taxon>Clostridia</taxon>
        <taxon>Eubacteriales</taxon>
        <taxon>Desulfitobacteriaceae</taxon>
        <taxon>Desulfitobacterium</taxon>
    </lineage>
</organism>
<proteinExistence type="predicted"/>
<protein>
    <submittedName>
        <fullName evidence="2">DUF4314 domain protein</fullName>
    </submittedName>
</protein>
<dbReference type="InterPro" id="IPR025463">
    <property type="entry name" value="DUF4314"/>
</dbReference>
<name>A0A098AWP9_DESHA</name>
<dbReference type="AlphaFoldDB" id="A0A098AWP9"/>
<dbReference type="EMBL" id="LK996017">
    <property type="protein sequence ID" value="CDX00041.1"/>
    <property type="molecule type" value="Genomic_DNA"/>
</dbReference>